<dbReference type="EMBL" id="JAFDVD010000009">
    <property type="protein sequence ID" value="MBM6400530.1"/>
    <property type="molecule type" value="Genomic_DNA"/>
</dbReference>
<comment type="caution">
    <text evidence="7">The sequence shown here is derived from an EMBL/GenBank/DDBJ whole genome shotgun (WGS) entry which is preliminary data.</text>
</comment>
<name>A0ABS2CL55_9MICO</name>
<comment type="subcellular location">
    <subcellularLocation>
        <location evidence="1">Membrane</location>
        <topology evidence="1">Multi-pass membrane protein</topology>
    </subcellularLocation>
</comment>
<evidence type="ECO:0000256" key="3">
    <source>
        <dbReference type="ARBA" id="ARBA00022989"/>
    </source>
</evidence>
<feature type="transmembrane region" description="Helical" evidence="5">
    <location>
        <begin position="256"/>
        <end position="279"/>
    </location>
</feature>
<dbReference type="InterPro" id="IPR049453">
    <property type="entry name" value="Memb_transporter_dom"/>
</dbReference>
<keyword evidence="4 5" id="KW-0472">Membrane</keyword>
<feature type="transmembrane region" description="Helical" evidence="5">
    <location>
        <begin position="102"/>
        <end position="121"/>
    </location>
</feature>
<proteinExistence type="predicted"/>
<keyword evidence="8" id="KW-1185">Reference proteome</keyword>
<accession>A0ABS2CL55</accession>
<feature type="transmembrane region" description="Helical" evidence="5">
    <location>
        <begin position="285"/>
        <end position="303"/>
    </location>
</feature>
<feature type="transmembrane region" description="Helical" evidence="5">
    <location>
        <begin position="211"/>
        <end position="229"/>
    </location>
</feature>
<feature type="transmembrane region" description="Helical" evidence="5">
    <location>
        <begin position="70"/>
        <end position="96"/>
    </location>
</feature>
<reference evidence="7" key="1">
    <citation type="submission" date="2021-02" db="EMBL/GenBank/DDBJ databases">
        <title>Phycicoccus sp. MQZ13P-5T, whole genome shotgun sequence.</title>
        <authorList>
            <person name="Tuo L."/>
        </authorList>
    </citation>
    <scope>NUCLEOTIDE SEQUENCE</scope>
    <source>
        <strain evidence="7">MQZ13P-5</strain>
    </source>
</reference>
<feature type="transmembrane region" description="Helical" evidence="5">
    <location>
        <begin position="168"/>
        <end position="199"/>
    </location>
</feature>
<keyword evidence="2 5" id="KW-0812">Transmembrane</keyword>
<evidence type="ECO:0000313" key="8">
    <source>
        <dbReference type="Proteomes" id="UP001430172"/>
    </source>
</evidence>
<feature type="transmembrane region" description="Helical" evidence="5">
    <location>
        <begin position="235"/>
        <end position="251"/>
    </location>
</feature>
<evidence type="ECO:0000256" key="5">
    <source>
        <dbReference type="SAM" id="Phobius"/>
    </source>
</evidence>
<dbReference type="Pfam" id="PF13515">
    <property type="entry name" value="FUSC_2"/>
    <property type="match status" value="1"/>
</dbReference>
<dbReference type="Proteomes" id="UP001430172">
    <property type="component" value="Unassembled WGS sequence"/>
</dbReference>
<evidence type="ECO:0000256" key="4">
    <source>
        <dbReference type="ARBA" id="ARBA00023136"/>
    </source>
</evidence>
<evidence type="ECO:0000259" key="6">
    <source>
        <dbReference type="Pfam" id="PF13515"/>
    </source>
</evidence>
<feature type="domain" description="Integral membrane bound transporter" evidence="6">
    <location>
        <begin position="176"/>
        <end position="296"/>
    </location>
</feature>
<evidence type="ECO:0000256" key="2">
    <source>
        <dbReference type="ARBA" id="ARBA00022692"/>
    </source>
</evidence>
<feature type="transmembrane region" description="Helical" evidence="5">
    <location>
        <begin position="128"/>
        <end position="148"/>
    </location>
</feature>
<dbReference type="RefSeq" id="WP_204131012.1">
    <property type="nucleotide sequence ID" value="NZ_JAFDVD010000009.1"/>
</dbReference>
<gene>
    <name evidence="7" type="ORF">JQN70_09060</name>
</gene>
<protein>
    <submittedName>
        <fullName evidence="7">FUSC family protein</fullName>
    </submittedName>
</protein>
<evidence type="ECO:0000256" key="1">
    <source>
        <dbReference type="ARBA" id="ARBA00004141"/>
    </source>
</evidence>
<keyword evidence="3 5" id="KW-1133">Transmembrane helix</keyword>
<feature type="transmembrane region" description="Helical" evidence="5">
    <location>
        <begin position="35"/>
        <end position="58"/>
    </location>
</feature>
<evidence type="ECO:0000313" key="7">
    <source>
        <dbReference type="EMBL" id="MBM6400530.1"/>
    </source>
</evidence>
<organism evidence="7 8">
    <name type="scientific">Phycicoccus sonneratiae</name>
    <dbReference type="NCBI Taxonomy" id="2807628"/>
    <lineage>
        <taxon>Bacteria</taxon>
        <taxon>Bacillati</taxon>
        <taxon>Actinomycetota</taxon>
        <taxon>Actinomycetes</taxon>
        <taxon>Micrococcales</taxon>
        <taxon>Intrasporangiaceae</taxon>
        <taxon>Phycicoccus</taxon>
    </lineage>
</organism>
<sequence>MNVPWPPPRVLALAAGLVLVVGALAGAVGGLAGRAAALGILLGALGALTAAVTGLPLVSRLSVAALATAAFALGQLGAGRPVVAGAVVALASLAPAPLTVRAARVGTFLPVLAALGSGLPLGGAAPTVAAWVGVGALAVVALGVVLPVSVPAEPVPRDEAWRHAAATALVAGAGTVVTTALHLGHGYWLVVAVALVLAVSRDQTGTQAAQRVVGTVVGVLAGVVAVAFLPTAVSLVLAGALSVLGLAWTVVRETRFVAATSSAAVVLVGSGGLVGAGAGLAAERLLLTVAGAVCAAGAVAVLHRQEVSP</sequence>